<dbReference type="OrthoDB" id="1926212at2759"/>
<evidence type="ECO:0000256" key="1">
    <source>
        <dbReference type="ARBA" id="ARBA00022737"/>
    </source>
</evidence>
<evidence type="ECO:0000313" key="5">
    <source>
        <dbReference type="Proteomes" id="UP001153069"/>
    </source>
</evidence>
<comment type="caution">
    <text evidence="4">The sequence shown here is derived from an EMBL/GenBank/DDBJ whole genome shotgun (WGS) entry which is preliminary data.</text>
</comment>
<dbReference type="PROSITE" id="PS50005">
    <property type="entry name" value="TPR"/>
    <property type="match status" value="2"/>
</dbReference>
<keyword evidence="2 3" id="KW-0802">TPR repeat</keyword>
<organism evidence="4 5">
    <name type="scientific">Seminavis robusta</name>
    <dbReference type="NCBI Taxonomy" id="568900"/>
    <lineage>
        <taxon>Eukaryota</taxon>
        <taxon>Sar</taxon>
        <taxon>Stramenopiles</taxon>
        <taxon>Ochrophyta</taxon>
        <taxon>Bacillariophyta</taxon>
        <taxon>Bacillariophyceae</taxon>
        <taxon>Bacillariophycidae</taxon>
        <taxon>Naviculales</taxon>
        <taxon>Naviculaceae</taxon>
        <taxon>Seminavis</taxon>
    </lineage>
</organism>
<feature type="repeat" description="TPR" evidence="3">
    <location>
        <begin position="387"/>
        <end position="420"/>
    </location>
</feature>
<reference evidence="4" key="1">
    <citation type="submission" date="2020-06" db="EMBL/GenBank/DDBJ databases">
        <authorList>
            <consortium name="Plant Systems Biology data submission"/>
        </authorList>
    </citation>
    <scope>NUCLEOTIDE SEQUENCE</scope>
    <source>
        <strain evidence="4">D6</strain>
    </source>
</reference>
<evidence type="ECO:0000256" key="3">
    <source>
        <dbReference type="PROSITE-ProRule" id="PRU00339"/>
    </source>
</evidence>
<dbReference type="PANTHER" id="PTHR45641">
    <property type="entry name" value="TETRATRICOPEPTIDE REPEAT PROTEIN (AFU_ORTHOLOGUE AFUA_6G03870)"/>
    <property type="match status" value="1"/>
</dbReference>
<dbReference type="Pfam" id="PF13424">
    <property type="entry name" value="TPR_12"/>
    <property type="match status" value="3"/>
</dbReference>
<keyword evidence="1" id="KW-0677">Repeat</keyword>
<dbReference type="AlphaFoldDB" id="A0A9N8DMG4"/>
<dbReference type="EMBL" id="CAICTM010000224">
    <property type="protein sequence ID" value="CAB9505254.1"/>
    <property type="molecule type" value="Genomic_DNA"/>
</dbReference>
<keyword evidence="5" id="KW-1185">Reference proteome</keyword>
<dbReference type="SMART" id="SM00028">
    <property type="entry name" value="TPR"/>
    <property type="match status" value="7"/>
</dbReference>
<dbReference type="Proteomes" id="UP001153069">
    <property type="component" value="Unassembled WGS sequence"/>
</dbReference>
<feature type="repeat" description="TPR" evidence="3">
    <location>
        <begin position="471"/>
        <end position="504"/>
    </location>
</feature>
<dbReference type="SUPFAM" id="SSF48452">
    <property type="entry name" value="TPR-like"/>
    <property type="match status" value="2"/>
</dbReference>
<dbReference type="PANTHER" id="PTHR45641:SF19">
    <property type="entry name" value="NEPHROCYSTIN-3"/>
    <property type="match status" value="1"/>
</dbReference>
<evidence type="ECO:0000256" key="2">
    <source>
        <dbReference type="ARBA" id="ARBA00022803"/>
    </source>
</evidence>
<gene>
    <name evidence="4" type="ORF">SEMRO_225_G091740.1</name>
</gene>
<sequence length="710" mass="79936">MAMEAESGTADGSLESDAKYRGVSVYHLKEVFLPSLEATEGLSTDSRFYEIEDSRKETGFVREKGRRVTCPRDGMLGASYVDSLQGRDHVGKSTHMLSWTWWYKVGDVVETLINFCEQRELNMKRTYIWICALCLNQHRIMGTACADAFNFEENFRSHVLHIGHVIVMMTPWDEPQYLKRIWCIFELYTAMKNDVQISIVMPKQEEDRMTHELVGVQGKGINELYAVLQKTMIQNAKATVEQDRLKILQMVECNDGFHFVNKQVTQHIRFWIRGILSSLASAVVATHHTETASSQQFVGLCSRYGQLFASIGEYDLALTALEKAHRVAGDAFGEKHWQTIDIHDSIGSIYLNKGQYKKARTIFQKCLLSRECQSSNRNSREHRLKIANAHNSMGWAELCLGDYVEATKLYRKSLSIQEEALGSRHAEVAETYSNLGMALHRHGDYRGASLAHDKAIDILESCYGRDHPRTAKAYHSLGSVFLCTEQFEDALAVFQKCLSIREIALGEHPETAATLASMGWVRACQGKHNRAIGMYKQCLGIQKTTLGADHPDTAGTCVSIANSLLEKKRYDEAIRIYHKACTIFAKALGAEHPKTTSAKRLRFVSIYRQQRTKFITKTLHTVAYLAMTVMFSLVILGNNAIPLPLKIFATVAYATFVGSLVKELYVICRIHYELNLECPGVASLSAEMTSLTRPTASSPAYSPVETIELV</sequence>
<name>A0A9N8DMG4_9STRA</name>
<protein>
    <submittedName>
        <fullName evidence="4">Kinesin light chain</fullName>
    </submittedName>
</protein>
<evidence type="ECO:0000313" key="4">
    <source>
        <dbReference type="EMBL" id="CAB9505254.1"/>
    </source>
</evidence>
<dbReference type="Gene3D" id="1.25.40.10">
    <property type="entry name" value="Tetratricopeptide repeat domain"/>
    <property type="match status" value="2"/>
</dbReference>
<dbReference type="Pfam" id="PF13374">
    <property type="entry name" value="TPR_10"/>
    <property type="match status" value="1"/>
</dbReference>
<accession>A0A9N8DMG4</accession>
<dbReference type="InterPro" id="IPR011990">
    <property type="entry name" value="TPR-like_helical_dom_sf"/>
</dbReference>
<proteinExistence type="predicted"/>
<dbReference type="InterPro" id="IPR019734">
    <property type="entry name" value="TPR_rpt"/>
</dbReference>